<keyword evidence="3" id="KW-1185">Reference proteome</keyword>
<accession>A0A5B7HCG5</accession>
<name>A0A5B7HCG5_PORTR</name>
<comment type="caution">
    <text evidence="2">The sequence shown here is derived from an EMBL/GenBank/DDBJ whole genome shotgun (WGS) entry which is preliminary data.</text>
</comment>
<dbReference type="AlphaFoldDB" id="A0A5B7HCG5"/>
<proteinExistence type="predicted"/>
<protein>
    <submittedName>
        <fullName evidence="2">Uncharacterized protein</fullName>
    </submittedName>
</protein>
<gene>
    <name evidence="2" type="ORF">E2C01_061999</name>
</gene>
<evidence type="ECO:0000313" key="3">
    <source>
        <dbReference type="Proteomes" id="UP000324222"/>
    </source>
</evidence>
<dbReference type="EMBL" id="VSRR010026808">
    <property type="protein sequence ID" value="MPC67813.1"/>
    <property type="molecule type" value="Genomic_DNA"/>
</dbReference>
<feature type="region of interest" description="Disordered" evidence="1">
    <location>
        <begin position="1"/>
        <end position="40"/>
    </location>
</feature>
<reference evidence="2 3" key="1">
    <citation type="submission" date="2019-05" db="EMBL/GenBank/DDBJ databases">
        <title>Another draft genome of Portunus trituberculatus and its Hox gene families provides insights of decapod evolution.</title>
        <authorList>
            <person name="Jeong J.-H."/>
            <person name="Song I."/>
            <person name="Kim S."/>
            <person name="Choi T."/>
            <person name="Kim D."/>
            <person name="Ryu S."/>
            <person name="Kim W."/>
        </authorList>
    </citation>
    <scope>NUCLEOTIDE SEQUENCE [LARGE SCALE GENOMIC DNA]</scope>
    <source>
        <tissue evidence="2">Muscle</tissue>
    </source>
</reference>
<evidence type="ECO:0000256" key="1">
    <source>
        <dbReference type="SAM" id="MobiDB-lite"/>
    </source>
</evidence>
<sequence length="138" mass="14960">MGVRLSFSSPIDDGDDGGGAQAGDVQGPSPFHRPSLEGPALVPTSTALVSFPSTSQQTGSTGPWRLSVWNILQLSRVEFLQACLNTSLSPAVSSDVIKWSRDSTLHQYESAWKAFQLFLRNWPFSYTGNPRLTKGLCS</sequence>
<dbReference type="Proteomes" id="UP000324222">
    <property type="component" value="Unassembled WGS sequence"/>
</dbReference>
<evidence type="ECO:0000313" key="2">
    <source>
        <dbReference type="EMBL" id="MPC67813.1"/>
    </source>
</evidence>
<organism evidence="2 3">
    <name type="scientific">Portunus trituberculatus</name>
    <name type="common">Swimming crab</name>
    <name type="synonym">Neptunus trituberculatus</name>
    <dbReference type="NCBI Taxonomy" id="210409"/>
    <lineage>
        <taxon>Eukaryota</taxon>
        <taxon>Metazoa</taxon>
        <taxon>Ecdysozoa</taxon>
        <taxon>Arthropoda</taxon>
        <taxon>Crustacea</taxon>
        <taxon>Multicrustacea</taxon>
        <taxon>Malacostraca</taxon>
        <taxon>Eumalacostraca</taxon>
        <taxon>Eucarida</taxon>
        <taxon>Decapoda</taxon>
        <taxon>Pleocyemata</taxon>
        <taxon>Brachyura</taxon>
        <taxon>Eubrachyura</taxon>
        <taxon>Portunoidea</taxon>
        <taxon>Portunidae</taxon>
        <taxon>Portuninae</taxon>
        <taxon>Portunus</taxon>
    </lineage>
</organism>